<keyword evidence="6" id="KW-0735">Signal-anchor</keyword>
<dbReference type="GO" id="GO:0000139">
    <property type="term" value="C:Golgi membrane"/>
    <property type="evidence" value="ECO:0007669"/>
    <property type="project" value="UniProtKB-SubCell"/>
</dbReference>
<dbReference type="InterPro" id="IPR003406">
    <property type="entry name" value="Glyco_trans_14"/>
</dbReference>
<organism evidence="12 13">
    <name type="scientific">Notothenia coriiceps</name>
    <name type="common">black rockcod</name>
    <dbReference type="NCBI Taxonomy" id="8208"/>
    <lineage>
        <taxon>Eukaryota</taxon>
        <taxon>Metazoa</taxon>
        <taxon>Chordata</taxon>
        <taxon>Craniata</taxon>
        <taxon>Vertebrata</taxon>
        <taxon>Euteleostomi</taxon>
        <taxon>Actinopterygii</taxon>
        <taxon>Neopterygii</taxon>
        <taxon>Teleostei</taxon>
        <taxon>Neoteleostei</taxon>
        <taxon>Acanthomorphata</taxon>
        <taxon>Eupercaria</taxon>
        <taxon>Perciformes</taxon>
        <taxon>Notothenioidei</taxon>
        <taxon>Nototheniidae</taxon>
        <taxon>Notothenia</taxon>
    </lineage>
</organism>
<evidence type="ECO:0000256" key="9">
    <source>
        <dbReference type="ARBA" id="ARBA00023180"/>
    </source>
</evidence>
<name>A0A6I9PV37_9TELE</name>
<keyword evidence="8" id="KW-0472">Membrane</keyword>
<feature type="chain" id="PRO_5026784420" evidence="11">
    <location>
        <begin position="36"/>
        <end position="438"/>
    </location>
</feature>
<reference evidence="13" key="1">
    <citation type="submission" date="2025-08" db="UniProtKB">
        <authorList>
            <consortium name="RefSeq"/>
        </authorList>
    </citation>
    <scope>IDENTIFICATION</scope>
    <source>
        <tissue evidence="13">Muscle</tissue>
    </source>
</reference>
<evidence type="ECO:0000313" key="13">
    <source>
        <dbReference type="RefSeq" id="XP_010791690.1"/>
    </source>
</evidence>
<comment type="similarity">
    <text evidence="10">Belongs to the glycosyltransferase 14 family.</text>
</comment>
<evidence type="ECO:0000256" key="1">
    <source>
        <dbReference type="ARBA" id="ARBA00004323"/>
    </source>
</evidence>
<evidence type="ECO:0000256" key="4">
    <source>
        <dbReference type="ARBA" id="ARBA00022679"/>
    </source>
</evidence>
<dbReference type="OrthoDB" id="2019572at2759"/>
<evidence type="ECO:0000256" key="2">
    <source>
        <dbReference type="ARBA" id="ARBA00004922"/>
    </source>
</evidence>
<evidence type="ECO:0000313" key="12">
    <source>
        <dbReference type="Proteomes" id="UP000504611"/>
    </source>
</evidence>
<keyword evidence="4" id="KW-0808">Transferase</keyword>
<evidence type="ECO:0000256" key="6">
    <source>
        <dbReference type="ARBA" id="ARBA00022968"/>
    </source>
</evidence>
<evidence type="ECO:0000256" key="5">
    <source>
        <dbReference type="ARBA" id="ARBA00022692"/>
    </source>
</evidence>
<dbReference type="PANTHER" id="PTHR19297:SF7">
    <property type="entry name" value="BETA-1,3-GALACTOSYL-O-GLYCOSYL-GLYCOPROTEIN BETA-1,6-N-ACETYLGLUCOSAMINYLTRANSFERASE 4"/>
    <property type="match status" value="1"/>
</dbReference>
<dbReference type="GO" id="GO:0008375">
    <property type="term" value="F:acetylglucosaminyltransferase activity"/>
    <property type="evidence" value="ECO:0007669"/>
    <property type="project" value="TreeGrafter"/>
</dbReference>
<sequence>MNGRCSLPRLRRKSFCCSLLSLLALCLLLLVSVEYSNITEPLPPQAALDGIQAYHKYNISCPLIYDMDPVEVGKSLVIRRQVVEDNDESLINLTSNCPSFIKARGYDVVRVSQQERDFPLAYSIVVHKSALMIERLIKVVYSPNNIYCIHYDQKSSEQFISAVEGLDRCLPNVFIASKRESVFYAGISRLKADLNCLSDLLKSEVQWKYVINLCGQDFPLRSNFEIVSELKKLNGANMLETSRPSESKKQRFTFSYKLMDFKIESKKLPMKTEQKKTPPPHGIEMFIGSAYFVFSREFIVHIDSSDVVKDFLAWSEDTYSPDEHFWATLVRLPGVPGEVPRSQPDITDLKSKARLVKWQYLEEELYPQCSGKHVRSVCIFGAGELRWLLNYGHWFANKFDPKVDPILIQCLEEMLEENSYLNQQHLLPNIRVNQSYSI</sequence>
<evidence type="ECO:0000256" key="10">
    <source>
        <dbReference type="ARBA" id="ARBA00038150"/>
    </source>
</evidence>
<keyword evidence="11" id="KW-0732">Signal</keyword>
<keyword evidence="7" id="KW-1133">Transmembrane helix</keyword>
<keyword evidence="3" id="KW-0328">Glycosyltransferase</keyword>
<dbReference type="Pfam" id="PF02485">
    <property type="entry name" value="Branch"/>
    <property type="match status" value="1"/>
</dbReference>
<proteinExistence type="inferred from homology"/>
<dbReference type="Proteomes" id="UP000504611">
    <property type="component" value="Unplaced"/>
</dbReference>
<keyword evidence="12" id="KW-1185">Reference proteome</keyword>
<keyword evidence="9" id="KW-0325">Glycoprotein</keyword>
<accession>A0A6I9PV37</accession>
<dbReference type="AlphaFoldDB" id="A0A6I9PV37"/>
<keyword evidence="5" id="KW-0812">Transmembrane</keyword>
<dbReference type="PANTHER" id="PTHR19297">
    <property type="entry name" value="GLYCOSYLTRANSFERASE 14 FAMILY MEMBER"/>
    <property type="match status" value="1"/>
</dbReference>
<comment type="pathway">
    <text evidence="2">Protein modification; protein glycosylation.</text>
</comment>
<comment type="subcellular location">
    <subcellularLocation>
        <location evidence="1">Golgi apparatus membrane</location>
        <topology evidence="1">Single-pass type II membrane protein</topology>
    </subcellularLocation>
</comment>
<evidence type="ECO:0000256" key="11">
    <source>
        <dbReference type="SAM" id="SignalP"/>
    </source>
</evidence>
<dbReference type="RefSeq" id="XP_010791690.1">
    <property type="nucleotide sequence ID" value="XM_010793388.1"/>
</dbReference>
<dbReference type="GeneID" id="104964564"/>
<evidence type="ECO:0000256" key="8">
    <source>
        <dbReference type="ARBA" id="ARBA00023136"/>
    </source>
</evidence>
<evidence type="ECO:0000256" key="3">
    <source>
        <dbReference type="ARBA" id="ARBA00022676"/>
    </source>
</evidence>
<evidence type="ECO:0000256" key="7">
    <source>
        <dbReference type="ARBA" id="ARBA00022989"/>
    </source>
</evidence>
<gene>
    <name evidence="13" type="primary">LOC104964564</name>
</gene>
<protein>
    <submittedName>
        <fullName evidence="13">Beta-1,3-galactosyl-O-glycosyl-glycoprotein beta-1,6-N-acetylglucosaminyltransferase 4</fullName>
    </submittedName>
</protein>
<dbReference type="KEGG" id="ncc:104964564"/>
<feature type="signal peptide" evidence="11">
    <location>
        <begin position="1"/>
        <end position="35"/>
    </location>
</feature>